<dbReference type="Proteomes" id="UP001234297">
    <property type="component" value="Chromosome 3"/>
</dbReference>
<reference evidence="1 2" key="1">
    <citation type="journal article" date="2022" name="Hortic Res">
        <title>A haplotype resolved chromosomal level avocado genome allows analysis of novel avocado genes.</title>
        <authorList>
            <person name="Nath O."/>
            <person name="Fletcher S.J."/>
            <person name="Hayward A."/>
            <person name="Shaw L.M."/>
            <person name="Masouleh A.K."/>
            <person name="Furtado A."/>
            <person name="Henry R.J."/>
            <person name="Mitter N."/>
        </authorList>
    </citation>
    <scope>NUCLEOTIDE SEQUENCE [LARGE SCALE GENOMIC DNA]</scope>
    <source>
        <strain evidence="2">cv. Hass</strain>
    </source>
</reference>
<comment type="caution">
    <text evidence="1">The sequence shown here is derived from an EMBL/GenBank/DDBJ whole genome shotgun (WGS) entry which is preliminary data.</text>
</comment>
<dbReference type="EMBL" id="CM056811">
    <property type="protein sequence ID" value="KAJ8637320.1"/>
    <property type="molecule type" value="Genomic_DNA"/>
</dbReference>
<evidence type="ECO:0000313" key="2">
    <source>
        <dbReference type="Proteomes" id="UP001234297"/>
    </source>
</evidence>
<evidence type="ECO:0000313" key="1">
    <source>
        <dbReference type="EMBL" id="KAJ8637320.1"/>
    </source>
</evidence>
<protein>
    <submittedName>
        <fullName evidence="1">Uncharacterized protein</fullName>
    </submittedName>
</protein>
<keyword evidence="2" id="KW-1185">Reference proteome</keyword>
<organism evidence="1 2">
    <name type="scientific">Persea americana</name>
    <name type="common">Avocado</name>
    <dbReference type="NCBI Taxonomy" id="3435"/>
    <lineage>
        <taxon>Eukaryota</taxon>
        <taxon>Viridiplantae</taxon>
        <taxon>Streptophyta</taxon>
        <taxon>Embryophyta</taxon>
        <taxon>Tracheophyta</taxon>
        <taxon>Spermatophyta</taxon>
        <taxon>Magnoliopsida</taxon>
        <taxon>Magnoliidae</taxon>
        <taxon>Laurales</taxon>
        <taxon>Lauraceae</taxon>
        <taxon>Persea</taxon>
    </lineage>
</organism>
<sequence length="82" mass="9097">MDYFIVHFHKRLTRSDVKENLNRLLIPKDVAHKTLIPEMGFEDAVKAEKGPLRKGIKLVGLIEQEENGIWSGSGGAAATHSS</sequence>
<name>A0ACC2LVD9_PERAE</name>
<proteinExistence type="predicted"/>
<accession>A0ACC2LVD9</accession>
<gene>
    <name evidence="1" type="ORF">MRB53_011587</name>
</gene>